<name>A0A8T0D9V0_9TREM</name>
<keyword evidence="1" id="KW-0472">Membrane</keyword>
<dbReference type="AlphaFoldDB" id="A0A8T0D9V0"/>
<protein>
    <submittedName>
        <fullName evidence="2">Neutral sphingomyelinase</fullName>
    </submittedName>
</protein>
<keyword evidence="1" id="KW-0812">Transmembrane</keyword>
<evidence type="ECO:0000313" key="3">
    <source>
        <dbReference type="Proteomes" id="UP000699462"/>
    </source>
</evidence>
<proteinExistence type="predicted"/>
<organism evidence="2 3">
    <name type="scientific">Paragonimus westermani</name>
    <dbReference type="NCBI Taxonomy" id="34504"/>
    <lineage>
        <taxon>Eukaryota</taxon>
        <taxon>Metazoa</taxon>
        <taxon>Spiralia</taxon>
        <taxon>Lophotrochozoa</taxon>
        <taxon>Platyhelminthes</taxon>
        <taxon>Trematoda</taxon>
        <taxon>Digenea</taxon>
        <taxon>Plagiorchiida</taxon>
        <taxon>Troglotremata</taxon>
        <taxon>Troglotrematidae</taxon>
        <taxon>Paragonimus</taxon>
    </lineage>
</organism>
<dbReference type="Proteomes" id="UP000699462">
    <property type="component" value="Unassembled WGS sequence"/>
</dbReference>
<comment type="caution">
    <text evidence="2">The sequence shown here is derived from an EMBL/GenBank/DDBJ whole genome shotgun (WGS) entry which is preliminary data.</text>
</comment>
<accession>A0A8T0D9V0</accession>
<gene>
    <name evidence="2" type="ORF">P879_08135</name>
</gene>
<evidence type="ECO:0000256" key="1">
    <source>
        <dbReference type="SAM" id="Phobius"/>
    </source>
</evidence>
<feature type="transmembrane region" description="Helical" evidence="1">
    <location>
        <begin position="43"/>
        <end position="67"/>
    </location>
</feature>
<feature type="transmembrane region" description="Helical" evidence="1">
    <location>
        <begin position="88"/>
        <end position="107"/>
    </location>
</feature>
<sequence>MLIQVRQLATTLLGLSIGLVICGLATSQWSCGNLFDNCQRGQYKSAVIAVIALLLFGLVCLMIVLILDTIAFCSDRFSISSGYVTTRFVFLYLGAASLFVGILLYTGQIGHTWSYFCATVGCVFALQVAILAILSSKCVTTHERVTVRTVRA</sequence>
<reference evidence="2 3" key="1">
    <citation type="submission" date="2019-07" db="EMBL/GenBank/DDBJ databases">
        <title>Annotation for the trematode Paragonimus westermani.</title>
        <authorList>
            <person name="Choi Y.-J."/>
        </authorList>
    </citation>
    <scope>NUCLEOTIDE SEQUENCE [LARGE SCALE GENOMIC DNA]</scope>
    <source>
        <strain evidence="2">180907_Pwestermani</strain>
    </source>
</reference>
<dbReference type="OrthoDB" id="6244800at2759"/>
<keyword evidence="3" id="KW-1185">Reference proteome</keyword>
<dbReference type="EMBL" id="JTDF01011845">
    <property type="protein sequence ID" value="KAF8563447.1"/>
    <property type="molecule type" value="Genomic_DNA"/>
</dbReference>
<keyword evidence="1" id="KW-1133">Transmembrane helix</keyword>
<feature type="transmembrane region" description="Helical" evidence="1">
    <location>
        <begin position="113"/>
        <end position="134"/>
    </location>
</feature>
<evidence type="ECO:0000313" key="2">
    <source>
        <dbReference type="EMBL" id="KAF8563447.1"/>
    </source>
</evidence>